<dbReference type="Gene3D" id="3.40.30.10">
    <property type="entry name" value="Glutaredoxin"/>
    <property type="match status" value="1"/>
</dbReference>
<evidence type="ECO:0000256" key="1">
    <source>
        <dbReference type="ARBA" id="ARBA00009686"/>
    </source>
</evidence>
<feature type="domain" description="Phosducin" evidence="3">
    <location>
        <begin position="72"/>
        <end position="265"/>
    </location>
</feature>
<dbReference type="Gene3D" id="1.10.168.10">
    <property type="entry name" value="Phosducin, domain 2"/>
    <property type="match status" value="1"/>
</dbReference>
<accession>A0AAD5XAB7</accession>
<organism evidence="4 5">
    <name type="scientific">Rhizophlyctis rosea</name>
    <dbReference type="NCBI Taxonomy" id="64517"/>
    <lineage>
        <taxon>Eukaryota</taxon>
        <taxon>Fungi</taxon>
        <taxon>Fungi incertae sedis</taxon>
        <taxon>Chytridiomycota</taxon>
        <taxon>Chytridiomycota incertae sedis</taxon>
        <taxon>Chytridiomycetes</taxon>
        <taxon>Rhizophlyctidales</taxon>
        <taxon>Rhizophlyctidaceae</taxon>
        <taxon>Rhizophlyctis</taxon>
    </lineage>
</organism>
<keyword evidence="5" id="KW-1185">Reference proteome</keyword>
<dbReference type="AlphaFoldDB" id="A0AAD5XAB7"/>
<comment type="caution">
    <text evidence="4">The sequence shown here is derived from an EMBL/GenBank/DDBJ whole genome shotgun (WGS) entry which is preliminary data.</text>
</comment>
<dbReference type="PANTHER" id="PTHR46052:SF1">
    <property type="entry name" value="PHOSDUCIN-LIKE PROTEIN"/>
    <property type="match status" value="1"/>
</dbReference>
<dbReference type="InterPro" id="IPR024253">
    <property type="entry name" value="Phosducin_thioredoxin-like_dom"/>
</dbReference>
<name>A0AAD5XAB7_9FUNG</name>
<evidence type="ECO:0000313" key="4">
    <source>
        <dbReference type="EMBL" id="KAJ3057308.1"/>
    </source>
</evidence>
<dbReference type="SUPFAM" id="SSF52833">
    <property type="entry name" value="Thioredoxin-like"/>
    <property type="match status" value="1"/>
</dbReference>
<dbReference type="Pfam" id="PF02114">
    <property type="entry name" value="Phosducin"/>
    <property type="match status" value="1"/>
</dbReference>
<dbReference type="Proteomes" id="UP001212841">
    <property type="component" value="Unassembled WGS sequence"/>
</dbReference>
<comment type="similarity">
    <text evidence="1">Belongs to the phosducin family.</text>
</comment>
<dbReference type="EMBL" id="JADGJD010000006">
    <property type="protein sequence ID" value="KAJ3057308.1"/>
    <property type="molecule type" value="Genomic_DNA"/>
</dbReference>
<feature type="region of interest" description="Disordered" evidence="2">
    <location>
        <begin position="1"/>
        <end position="76"/>
    </location>
</feature>
<sequence>MMSEQDRAILRAIERATDPEHERPRHDSDDDNSDSDSEDHSHSHSPSHPTDPSMERIVSDNQTRQSLGVGGAFTGPKGVLADYKFHQHQERARQDGQRAELFEKLNRQALSSGWLTRQMATEAAAKAGTPQKDEEDEDALLERLETEDDEYLSEYRANRLAHLQSLASKPRFGTVEDLTFNTYVPTVEDVPPSTIVIVHLYEPHIEACRLTNSFLETLAQKYPTVKFARIVSKEADSGFDEVALPALIGYRGGDVFTTVMRITLEVEGWEKTGLCNLEEFEGALIEQGLLDGVDKVAGAMS</sequence>
<dbReference type="InterPro" id="IPR036249">
    <property type="entry name" value="Thioredoxin-like_sf"/>
</dbReference>
<evidence type="ECO:0000313" key="5">
    <source>
        <dbReference type="Proteomes" id="UP001212841"/>
    </source>
</evidence>
<proteinExistence type="inferred from homology"/>
<dbReference type="InterPro" id="IPR051499">
    <property type="entry name" value="Phosducin-like_reg"/>
</dbReference>
<evidence type="ECO:0000256" key="2">
    <source>
        <dbReference type="SAM" id="MobiDB-lite"/>
    </source>
</evidence>
<feature type="compositionally biased region" description="Basic and acidic residues" evidence="2">
    <location>
        <begin position="1"/>
        <end position="28"/>
    </location>
</feature>
<dbReference type="PANTHER" id="PTHR46052">
    <property type="entry name" value="PHOSDUCIN-LIKE PROTEIN"/>
    <property type="match status" value="1"/>
</dbReference>
<gene>
    <name evidence="4" type="ORF">HK097_009261</name>
</gene>
<protein>
    <recommendedName>
        <fullName evidence="3">Phosducin domain-containing protein</fullName>
    </recommendedName>
</protein>
<dbReference type="InterPro" id="IPR023196">
    <property type="entry name" value="Phosducin_N_dom_sf"/>
</dbReference>
<reference evidence="4" key="1">
    <citation type="submission" date="2020-05" db="EMBL/GenBank/DDBJ databases">
        <title>Phylogenomic resolution of chytrid fungi.</title>
        <authorList>
            <person name="Stajich J.E."/>
            <person name="Amses K."/>
            <person name="Simmons R."/>
            <person name="Seto K."/>
            <person name="Myers J."/>
            <person name="Bonds A."/>
            <person name="Quandt C.A."/>
            <person name="Barry K."/>
            <person name="Liu P."/>
            <person name="Grigoriev I."/>
            <person name="Longcore J.E."/>
            <person name="James T.Y."/>
        </authorList>
    </citation>
    <scope>NUCLEOTIDE SEQUENCE</scope>
    <source>
        <strain evidence="4">JEL0318</strain>
    </source>
</reference>
<evidence type="ECO:0000259" key="3">
    <source>
        <dbReference type="Pfam" id="PF02114"/>
    </source>
</evidence>